<accession>A0A844A529</accession>
<evidence type="ECO:0000313" key="2">
    <source>
        <dbReference type="Proteomes" id="UP000466694"/>
    </source>
</evidence>
<protein>
    <submittedName>
        <fullName evidence="1">Uncharacterized protein</fullName>
    </submittedName>
</protein>
<dbReference type="RefSeq" id="WP_037433276.1">
    <property type="nucleotide sequence ID" value="NZ_BJNI01000007.1"/>
</dbReference>
<dbReference type="Proteomes" id="UP000466694">
    <property type="component" value="Unassembled WGS sequence"/>
</dbReference>
<reference evidence="1 2" key="1">
    <citation type="journal article" date="2013" name="Genome Biol.">
        <title>Comparative genomics of the core and accessory genomes of 48 Sinorhizobium strains comprising five genospecies.</title>
        <authorList>
            <person name="Sugawara M."/>
            <person name="Epstein B."/>
            <person name="Badgley B.D."/>
            <person name="Unno T."/>
            <person name="Xu L."/>
            <person name="Reese J."/>
            <person name="Gyaneshwar P."/>
            <person name="Denny R."/>
            <person name="Mudge J."/>
            <person name="Bharti A.K."/>
            <person name="Farmer A.D."/>
            <person name="May G.D."/>
            <person name="Woodward J.E."/>
            <person name="Medigue C."/>
            <person name="Vallenet D."/>
            <person name="Lajus A."/>
            <person name="Rouy Z."/>
            <person name="Martinez-Vaz B."/>
            <person name="Tiffin P."/>
            <person name="Young N.D."/>
            <person name="Sadowsky M.J."/>
        </authorList>
    </citation>
    <scope>NUCLEOTIDE SEQUENCE [LARGE SCALE GENOMIC DNA]</scope>
    <source>
        <strain evidence="1 2">USDA205</strain>
    </source>
</reference>
<name>A0A844A529_RHIFR</name>
<sequence>MHQHVFTCYVFLSNPQCFVEQMRLRLAGFYEYTIEQGSEKTFIFTDGYAAARAVDGGLRMRIGAANLVSSHAIRIAFEVSIFQILQSPPEKIAWYPAALAPPTTIGEAPRSEVV</sequence>
<comment type="caution">
    <text evidence="1">The sequence shown here is derived from an EMBL/GenBank/DDBJ whole genome shotgun (WGS) entry which is preliminary data.</text>
</comment>
<gene>
    <name evidence="1" type="ORF">GHK48_07095</name>
</gene>
<organism evidence="1 2">
    <name type="scientific">Rhizobium fredii</name>
    <name type="common">Sinorhizobium fredii</name>
    <dbReference type="NCBI Taxonomy" id="380"/>
    <lineage>
        <taxon>Bacteria</taxon>
        <taxon>Pseudomonadati</taxon>
        <taxon>Pseudomonadota</taxon>
        <taxon>Alphaproteobacteria</taxon>
        <taxon>Hyphomicrobiales</taxon>
        <taxon>Rhizobiaceae</taxon>
        <taxon>Sinorhizobium/Ensifer group</taxon>
        <taxon>Sinorhizobium</taxon>
    </lineage>
</organism>
<proteinExistence type="predicted"/>
<dbReference type="EMBL" id="WISZ01000066">
    <property type="protein sequence ID" value="MQX08083.1"/>
    <property type="molecule type" value="Genomic_DNA"/>
</dbReference>
<evidence type="ECO:0000313" key="1">
    <source>
        <dbReference type="EMBL" id="MQX08083.1"/>
    </source>
</evidence>
<dbReference type="AlphaFoldDB" id="A0A844A529"/>